<organism evidence="3 4">
    <name type="scientific">Listeria rustica</name>
    <dbReference type="NCBI Taxonomy" id="2713503"/>
    <lineage>
        <taxon>Bacteria</taxon>
        <taxon>Bacillati</taxon>
        <taxon>Bacillota</taxon>
        <taxon>Bacilli</taxon>
        <taxon>Bacillales</taxon>
        <taxon>Listeriaceae</taxon>
        <taxon>Listeria</taxon>
    </lineage>
</organism>
<name>A0A7W1YFD1_9LIST</name>
<dbReference type="GO" id="GO:0003677">
    <property type="term" value="F:DNA binding"/>
    <property type="evidence" value="ECO:0007669"/>
    <property type="project" value="UniProtKB-UniRule"/>
</dbReference>
<dbReference type="InterPro" id="IPR007159">
    <property type="entry name" value="SpoVT-AbrB_dom"/>
</dbReference>
<feature type="domain" description="SpoVT-AbrB" evidence="2">
    <location>
        <begin position="9"/>
        <end position="56"/>
    </location>
</feature>
<evidence type="ECO:0000256" key="1">
    <source>
        <dbReference type="PROSITE-ProRule" id="PRU01076"/>
    </source>
</evidence>
<dbReference type="Proteomes" id="UP000548787">
    <property type="component" value="Unassembled WGS sequence"/>
</dbReference>
<accession>A0A7W1YFD1</accession>
<keyword evidence="1" id="KW-0238">DNA-binding</keyword>
<dbReference type="Pfam" id="PF04014">
    <property type="entry name" value="MazE_antitoxin"/>
    <property type="match status" value="1"/>
</dbReference>
<dbReference type="SMART" id="SM00966">
    <property type="entry name" value="SpoVT_AbrB"/>
    <property type="match status" value="1"/>
</dbReference>
<gene>
    <name evidence="3" type="ORF">HPK16_03800</name>
</gene>
<reference evidence="3 4" key="1">
    <citation type="submission" date="2020-05" db="EMBL/GenBank/DDBJ databases">
        <authorList>
            <person name="Carlin C.R."/>
        </authorList>
    </citation>
    <scope>NUCLEOTIDE SEQUENCE [LARGE SCALE GENOMIC DNA]</scope>
    <source>
        <strain evidence="3 4">FSL W9-0585</strain>
    </source>
</reference>
<dbReference type="EMBL" id="JABJVM010000003">
    <property type="protein sequence ID" value="MBA3925459.1"/>
    <property type="molecule type" value="Genomic_DNA"/>
</dbReference>
<protein>
    <submittedName>
        <fullName evidence="3">Toxin-antitoxin system, antitoxin component, AbrB family protein</fullName>
    </submittedName>
</protein>
<evidence type="ECO:0000313" key="4">
    <source>
        <dbReference type="Proteomes" id="UP000548787"/>
    </source>
</evidence>
<dbReference type="AlphaFoldDB" id="A0A7W1YFD1"/>
<sequence>MKIMLVRATKLKKWGNSQGIILPKEILKQAGVVALEDVSFDIISTRHEIILKPKNKTTRMEKLFENYTGGHLNDSEIIQNSVGEEFDL</sequence>
<reference evidence="3 4" key="2">
    <citation type="submission" date="2020-08" db="EMBL/GenBank/DDBJ databases">
        <title>Listeria ohnekaius sp. nov. and Listeria portnoyii sp. nov. isolated from non-agricultural and natural environments.</title>
        <authorList>
            <person name="Weller D."/>
            <person name="Belias A.M."/>
            <person name="Liao J."/>
            <person name="Guo S."/>
            <person name="Orsi R.H."/>
            <person name="Wiedmann M."/>
        </authorList>
    </citation>
    <scope>NUCLEOTIDE SEQUENCE [LARGE SCALE GENOMIC DNA]</scope>
    <source>
        <strain evidence="3 4">FSL W9-0585</strain>
    </source>
</reference>
<dbReference type="InterPro" id="IPR037914">
    <property type="entry name" value="SpoVT-AbrB_sf"/>
</dbReference>
<evidence type="ECO:0000313" key="3">
    <source>
        <dbReference type="EMBL" id="MBA3925459.1"/>
    </source>
</evidence>
<dbReference type="Gene3D" id="2.10.260.10">
    <property type="match status" value="1"/>
</dbReference>
<evidence type="ECO:0000259" key="2">
    <source>
        <dbReference type="PROSITE" id="PS51740"/>
    </source>
</evidence>
<dbReference type="SUPFAM" id="SSF89447">
    <property type="entry name" value="AbrB/MazE/MraZ-like"/>
    <property type="match status" value="1"/>
</dbReference>
<proteinExistence type="predicted"/>
<dbReference type="PROSITE" id="PS51740">
    <property type="entry name" value="SPOVT_ABRB"/>
    <property type="match status" value="1"/>
</dbReference>
<comment type="caution">
    <text evidence="3">The sequence shown here is derived from an EMBL/GenBank/DDBJ whole genome shotgun (WGS) entry which is preliminary data.</text>
</comment>
<keyword evidence="4" id="KW-1185">Reference proteome</keyword>